<name>A0AA88EHM4_FICCA</name>
<evidence type="ECO:0000313" key="2">
    <source>
        <dbReference type="Proteomes" id="UP001187192"/>
    </source>
</evidence>
<keyword evidence="2" id="KW-1185">Reference proteome</keyword>
<organism evidence="1 2">
    <name type="scientific">Ficus carica</name>
    <name type="common">Common fig</name>
    <dbReference type="NCBI Taxonomy" id="3494"/>
    <lineage>
        <taxon>Eukaryota</taxon>
        <taxon>Viridiplantae</taxon>
        <taxon>Streptophyta</taxon>
        <taxon>Embryophyta</taxon>
        <taxon>Tracheophyta</taxon>
        <taxon>Spermatophyta</taxon>
        <taxon>Magnoliopsida</taxon>
        <taxon>eudicotyledons</taxon>
        <taxon>Gunneridae</taxon>
        <taxon>Pentapetalae</taxon>
        <taxon>rosids</taxon>
        <taxon>fabids</taxon>
        <taxon>Rosales</taxon>
        <taxon>Moraceae</taxon>
        <taxon>Ficeae</taxon>
        <taxon>Ficus</taxon>
    </lineage>
</organism>
<dbReference type="EMBL" id="BTGU01014788">
    <property type="protein sequence ID" value="GMN74813.1"/>
    <property type="molecule type" value="Genomic_DNA"/>
</dbReference>
<dbReference type="AlphaFoldDB" id="A0AA88EHM4"/>
<dbReference type="Proteomes" id="UP001187192">
    <property type="component" value="Unassembled WGS sequence"/>
</dbReference>
<gene>
    <name evidence="1" type="ORF">TIFTF001_054450</name>
</gene>
<comment type="caution">
    <text evidence="1">The sequence shown here is derived from an EMBL/GenBank/DDBJ whole genome shotgun (WGS) entry which is preliminary data.</text>
</comment>
<reference evidence="1" key="1">
    <citation type="submission" date="2023-07" db="EMBL/GenBank/DDBJ databases">
        <title>draft genome sequence of fig (Ficus carica).</title>
        <authorList>
            <person name="Takahashi T."/>
            <person name="Nishimura K."/>
        </authorList>
    </citation>
    <scope>NUCLEOTIDE SEQUENCE</scope>
</reference>
<accession>A0AA88EHM4</accession>
<sequence length="361" mass="41966">MARLSNTPNVAFAYQIQHVVDHLESRGVRALPRRRYGVEELRGQNWIIRQPHVSVPMRPTEVETRNLYDGSVSIRFRDYTPQEEQPPPKYNNLDEEIASEEEELIQEDHIVVVLVQQDPESEERWDTLGQTSGKYDFLVRYSAPAHFGQSIEEIIPTGWDEDEEDDPDERMEQLNFMGRSVFKTDDPIFDESEEEKDFTNPFAEDGGEKGETIFALQQEEEYEMEYPKLRTLEKVYYTSEVTSRYSPPVDSVMGPPNYPPARNFDGAGTSNAAPPPNFDRRNVKFRAGYNDELWSLPPAQQKGGAMLVIPEQIRMFHDVFSRWESITKNHVSSQGFTDTRDKIEYMENLLGEVEKLIWIQW</sequence>
<evidence type="ECO:0000313" key="1">
    <source>
        <dbReference type="EMBL" id="GMN74813.1"/>
    </source>
</evidence>
<proteinExistence type="predicted"/>
<protein>
    <submittedName>
        <fullName evidence="1">Uncharacterized protein</fullName>
    </submittedName>
</protein>